<dbReference type="RefSeq" id="WP_123226052.1">
    <property type="nucleotide sequence ID" value="NZ_RJSE01000003.1"/>
</dbReference>
<organism evidence="1 2">
    <name type="scientific">Nocardioides marmoriginsengisoli</name>
    <dbReference type="NCBI Taxonomy" id="661483"/>
    <lineage>
        <taxon>Bacteria</taxon>
        <taxon>Bacillati</taxon>
        <taxon>Actinomycetota</taxon>
        <taxon>Actinomycetes</taxon>
        <taxon>Propionibacteriales</taxon>
        <taxon>Nocardioidaceae</taxon>
        <taxon>Nocardioides</taxon>
    </lineage>
</organism>
<gene>
    <name evidence="1" type="ORF">EFK50_02920</name>
</gene>
<dbReference type="EMBL" id="RJSE01000003">
    <property type="protein sequence ID" value="RNL64949.1"/>
    <property type="molecule type" value="Genomic_DNA"/>
</dbReference>
<evidence type="ECO:0000313" key="1">
    <source>
        <dbReference type="EMBL" id="RNL64949.1"/>
    </source>
</evidence>
<accession>A0A3N0CNQ5</accession>
<proteinExistence type="predicted"/>
<sequence length="192" mass="22128">MLWGPDDHLPSRPQRVLVNGSSGGGKTTLAAALAVDLDLPHTEIDALFHGPDWTPRPEFLDDVRALAAQDTWITEWQYADAQPILLARCDLMVWLNTPRPVAMWRVTRRTLRRRFRREVLWNGNREGPLRKIFTDPEHIIRWAWSSHPRAAERVDQVLSDRPELPVVRLRNPAEVERWRSGLTCSGTPEPPR</sequence>
<dbReference type="Proteomes" id="UP000267128">
    <property type="component" value="Unassembled WGS sequence"/>
</dbReference>
<dbReference type="InterPro" id="IPR027417">
    <property type="entry name" value="P-loop_NTPase"/>
</dbReference>
<dbReference type="Gene3D" id="3.40.50.300">
    <property type="entry name" value="P-loop containing nucleotide triphosphate hydrolases"/>
    <property type="match status" value="1"/>
</dbReference>
<protein>
    <submittedName>
        <fullName evidence="1">AAA family ATPase</fullName>
    </submittedName>
</protein>
<dbReference type="PANTHER" id="PTHR37816:SF1">
    <property type="entry name" value="TOXIN"/>
    <property type="match status" value="1"/>
</dbReference>
<dbReference type="InterPro" id="IPR052922">
    <property type="entry name" value="Cytidylate_Kinase-2"/>
</dbReference>
<evidence type="ECO:0000313" key="2">
    <source>
        <dbReference type="Proteomes" id="UP000267128"/>
    </source>
</evidence>
<dbReference type="SUPFAM" id="SSF52540">
    <property type="entry name" value="P-loop containing nucleoside triphosphate hydrolases"/>
    <property type="match status" value="1"/>
</dbReference>
<reference evidence="1 2" key="1">
    <citation type="submission" date="2018-11" db="EMBL/GenBank/DDBJ databases">
        <authorList>
            <person name="Li F."/>
        </authorList>
    </citation>
    <scope>NUCLEOTIDE SEQUENCE [LARGE SCALE GENOMIC DNA]</scope>
    <source>
        <strain evidence="1 2">Gsoil 097</strain>
    </source>
</reference>
<comment type="caution">
    <text evidence="1">The sequence shown here is derived from an EMBL/GenBank/DDBJ whole genome shotgun (WGS) entry which is preliminary data.</text>
</comment>
<dbReference type="AlphaFoldDB" id="A0A3N0CNQ5"/>
<dbReference type="PANTHER" id="PTHR37816">
    <property type="entry name" value="YALI0E33011P"/>
    <property type="match status" value="1"/>
</dbReference>
<keyword evidence="2" id="KW-1185">Reference proteome</keyword>
<name>A0A3N0CNQ5_9ACTN</name>
<dbReference type="OrthoDB" id="3199600at2"/>